<feature type="compositionally biased region" description="Basic and acidic residues" evidence="3">
    <location>
        <begin position="1"/>
        <end position="17"/>
    </location>
</feature>
<evidence type="ECO:0000313" key="6">
    <source>
        <dbReference type="Proteomes" id="UP001158576"/>
    </source>
</evidence>
<feature type="region of interest" description="Disordered" evidence="3">
    <location>
        <begin position="1"/>
        <end position="27"/>
    </location>
</feature>
<keyword evidence="6" id="KW-1185">Reference proteome</keyword>
<feature type="coiled-coil region" evidence="2">
    <location>
        <begin position="215"/>
        <end position="249"/>
    </location>
</feature>
<dbReference type="InterPro" id="IPR032777">
    <property type="entry name" value="DUF4515"/>
</dbReference>
<keyword evidence="1 2" id="KW-0175">Coiled coil</keyword>
<evidence type="ECO:0000259" key="4">
    <source>
        <dbReference type="Pfam" id="PF14988"/>
    </source>
</evidence>
<evidence type="ECO:0000313" key="5">
    <source>
        <dbReference type="EMBL" id="CAG5090814.1"/>
    </source>
</evidence>
<feature type="domain" description="DUF4515" evidence="4">
    <location>
        <begin position="71"/>
        <end position="261"/>
    </location>
</feature>
<evidence type="ECO:0000256" key="1">
    <source>
        <dbReference type="ARBA" id="ARBA00023054"/>
    </source>
</evidence>
<sequence length="285" mass="33797">MAKKKGEKEEKGKKGEETAPDPGVVTSQECLLEEELKKIEEKYTITRAKVNELRKKHDEVKQKTAETHEEAREFANYIEAKREKRHQQIVSIHDDQARQLKELDDEEARLQAAHEAEINRINGLIRDEEFKRIKLQDELQSMADLVLLKEQNDRKIEELKEQYARMQVEDAEMLQKMKIECLEKQREYQAYAVSTSKEEQQKLNMEAKKMVVERTTAAKRENQELRRRLTELIEEGKSLAKERTELEEHQRKIRAEVDYLKSIKKRKVPFELPKTSLSDRPPFRN</sequence>
<evidence type="ECO:0000256" key="2">
    <source>
        <dbReference type="SAM" id="Coils"/>
    </source>
</evidence>
<dbReference type="PANTHER" id="PTHR14845">
    <property type="entry name" value="COILED-COIL DOMAIN-CONTAINING 166"/>
    <property type="match status" value="1"/>
</dbReference>
<dbReference type="PANTHER" id="PTHR14845:SF0">
    <property type="entry name" value="DUF4515 DOMAIN-CONTAINING PROTEIN"/>
    <property type="match status" value="1"/>
</dbReference>
<evidence type="ECO:0000256" key="3">
    <source>
        <dbReference type="SAM" id="MobiDB-lite"/>
    </source>
</evidence>
<dbReference type="EMBL" id="OU015568">
    <property type="protein sequence ID" value="CAG5090814.1"/>
    <property type="molecule type" value="Genomic_DNA"/>
</dbReference>
<protein>
    <submittedName>
        <fullName evidence="5">Oidioi.mRNA.OKI2018_I69.PAR.g12726.t1.cds</fullName>
    </submittedName>
</protein>
<organism evidence="5 6">
    <name type="scientific">Oikopleura dioica</name>
    <name type="common">Tunicate</name>
    <dbReference type="NCBI Taxonomy" id="34765"/>
    <lineage>
        <taxon>Eukaryota</taxon>
        <taxon>Metazoa</taxon>
        <taxon>Chordata</taxon>
        <taxon>Tunicata</taxon>
        <taxon>Appendicularia</taxon>
        <taxon>Copelata</taxon>
        <taxon>Oikopleuridae</taxon>
        <taxon>Oikopleura</taxon>
    </lineage>
</organism>
<reference evidence="5 6" key="1">
    <citation type="submission" date="2021-04" db="EMBL/GenBank/DDBJ databases">
        <authorList>
            <person name="Bliznina A."/>
        </authorList>
    </citation>
    <scope>NUCLEOTIDE SEQUENCE [LARGE SCALE GENOMIC DNA]</scope>
</reference>
<accession>A0ABN7S600</accession>
<dbReference type="Pfam" id="PF14988">
    <property type="entry name" value="DUF4515"/>
    <property type="match status" value="1"/>
</dbReference>
<gene>
    <name evidence="5" type="ORF">OKIOD_LOCUS4284</name>
</gene>
<name>A0ABN7S600_OIKDI</name>
<proteinExistence type="predicted"/>
<dbReference type="Proteomes" id="UP001158576">
    <property type="component" value="Chromosome PAR"/>
</dbReference>
<feature type="coiled-coil region" evidence="2">
    <location>
        <begin position="36"/>
        <end position="176"/>
    </location>
</feature>